<evidence type="ECO:0000313" key="1">
    <source>
        <dbReference type="EMBL" id="KOS19536.1"/>
    </source>
</evidence>
<protein>
    <submittedName>
        <fullName evidence="1">Uncharacterized protein</fullName>
    </submittedName>
</protein>
<comment type="caution">
    <text evidence="1">The sequence shown here is derived from an EMBL/GenBank/DDBJ whole genome shotgun (WGS) entry which is preliminary data.</text>
</comment>
<gene>
    <name evidence="1" type="ORF">ESCO_001064</name>
</gene>
<dbReference type="OrthoDB" id="5229017at2759"/>
<dbReference type="Proteomes" id="UP000053831">
    <property type="component" value="Unassembled WGS sequence"/>
</dbReference>
<accession>A0A0M8MUA8</accession>
<sequence length="88" mass="10066">MIGKNGWLECTKSTGNQRQAPQQKKTGILDSIKKIAKDMVLISLDTREQSLLYCELEFHITTALNDYITGELDRGRLVPDNLKRISDW</sequence>
<dbReference type="STRING" id="150374.A0A0M8MUA8"/>
<dbReference type="EMBL" id="LGSR01000020">
    <property type="protein sequence ID" value="KOS19536.1"/>
    <property type="molecule type" value="Genomic_DNA"/>
</dbReference>
<organism evidence="1 2">
    <name type="scientific">Escovopsis weberi</name>
    <dbReference type="NCBI Taxonomy" id="150374"/>
    <lineage>
        <taxon>Eukaryota</taxon>
        <taxon>Fungi</taxon>
        <taxon>Dikarya</taxon>
        <taxon>Ascomycota</taxon>
        <taxon>Pezizomycotina</taxon>
        <taxon>Sordariomycetes</taxon>
        <taxon>Hypocreomycetidae</taxon>
        <taxon>Hypocreales</taxon>
        <taxon>Hypocreaceae</taxon>
        <taxon>Escovopsis</taxon>
    </lineage>
</organism>
<keyword evidence="2" id="KW-1185">Reference proteome</keyword>
<name>A0A0M8MUA8_ESCWE</name>
<proteinExistence type="predicted"/>
<dbReference type="AlphaFoldDB" id="A0A0M8MUA8"/>
<evidence type="ECO:0000313" key="2">
    <source>
        <dbReference type="Proteomes" id="UP000053831"/>
    </source>
</evidence>
<reference evidence="1 2" key="1">
    <citation type="submission" date="2015-07" db="EMBL/GenBank/DDBJ databases">
        <title>The genome of the fungus Escovopsis weberi, a specialized disease agent of ant agriculture.</title>
        <authorList>
            <person name="de Man T.J."/>
            <person name="Stajich J.E."/>
            <person name="Kubicek C.P."/>
            <person name="Chenthamara K."/>
            <person name="Atanasova L."/>
            <person name="Druzhinina I.S."/>
            <person name="Birnbaum S."/>
            <person name="Barribeau S.M."/>
            <person name="Teiling C."/>
            <person name="Suen G."/>
            <person name="Currie C."/>
            <person name="Gerardo N.M."/>
        </authorList>
    </citation>
    <scope>NUCLEOTIDE SEQUENCE [LARGE SCALE GENOMIC DNA]</scope>
</reference>